<proteinExistence type="predicted"/>
<evidence type="ECO:0000313" key="2">
    <source>
        <dbReference type="EMBL" id="JAV15751.1"/>
    </source>
</evidence>
<organism evidence="2">
    <name type="scientific">Haematobia irritans</name>
    <name type="common">Horn fly</name>
    <name type="synonym">Conops irritans</name>
    <dbReference type="NCBI Taxonomy" id="7368"/>
    <lineage>
        <taxon>Eukaryota</taxon>
        <taxon>Metazoa</taxon>
        <taxon>Ecdysozoa</taxon>
        <taxon>Arthropoda</taxon>
        <taxon>Hexapoda</taxon>
        <taxon>Insecta</taxon>
        <taxon>Pterygota</taxon>
        <taxon>Neoptera</taxon>
        <taxon>Endopterygota</taxon>
        <taxon>Diptera</taxon>
        <taxon>Brachycera</taxon>
        <taxon>Muscomorpha</taxon>
        <taxon>Muscoidea</taxon>
        <taxon>Muscidae</taxon>
        <taxon>Haematobia</taxon>
    </lineage>
</organism>
<name>A0A1L8EAK3_HAEIR</name>
<keyword evidence="1" id="KW-0732">Signal</keyword>
<dbReference type="PANTHER" id="PTHR20987:SF0">
    <property type="entry name" value="CHITIN-BINDING TYPE-2 DOMAIN-CONTAINING PROTEIN-RELATED"/>
    <property type="match status" value="1"/>
</dbReference>
<accession>A0A1L8EAK3</accession>
<sequence>MKIYAVCLIVFAITVACQAQGNQALNNNPAYTGQPGCQTEEEVTLALYPHFRLRNAYWRCSVLGQPATLEVCPVAEGFLEPLRACVPWGLWYWTPTVAPPSAPLPPTLEVLA</sequence>
<protein>
    <submittedName>
        <fullName evidence="2">Putative secreted protein</fullName>
    </submittedName>
</protein>
<dbReference type="EMBL" id="GFDG01003048">
    <property type="protein sequence ID" value="JAV15751.1"/>
    <property type="molecule type" value="Transcribed_RNA"/>
</dbReference>
<evidence type="ECO:0000256" key="1">
    <source>
        <dbReference type="SAM" id="SignalP"/>
    </source>
</evidence>
<reference evidence="2" key="1">
    <citation type="submission" date="2017-01" db="EMBL/GenBank/DDBJ databases">
        <title>An insight into the sialome and mialome of the horn fly, Haematobia irritans.</title>
        <authorList>
            <person name="Breijo M."/>
            <person name="Boiani M."/>
            <person name="Ures X."/>
            <person name="Rocha S."/>
            <person name="Sequeira M."/>
            <person name="Ribeiro J.M."/>
        </authorList>
    </citation>
    <scope>NUCLEOTIDE SEQUENCE</scope>
</reference>
<dbReference type="PROSITE" id="PS51257">
    <property type="entry name" value="PROKAR_LIPOPROTEIN"/>
    <property type="match status" value="1"/>
</dbReference>
<dbReference type="PANTHER" id="PTHR20987">
    <property type="entry name" value="CHITIN-BINDING TYPE-2 DOMAIN-CONTAINING PROTEIN-RELATED"/>
    <property type="match status" value="1"/>
</dbReference>
<dbReference type="AlphaFoldDB" id="A0A1L8EAK3"/>
<feature type="signal peptide" evidence="1">
    <location>
        <begin position="1"/>
        <end position="19"/>
    </location>
</feature>
<feature type="chain" id="PRO_5012656897" evidence="1">
    <location>
        <begin position="20"/>
        <end position="112"/>
    </location>
</feature>